<comment type="function">
    <text evidence="1">Single-stranded RNA-binding protein.</text>
</comment>
<name>A0A097I4E0_9REOV</name>
<evidence type="ECO:0000256" key="2">
    <source>
        <dbReference type="ARBA" id="ARBA00014070"/>
    </source>
</evidence>
<evidence type="ECO:0000256" key="1">
    <source>
        <dbReference type="ARBA" id="ARBA00002402"/>
    </source>
</evidence>
<feature type="compositionally biased region" description="Basic and acidic residues" evidence="4">
    <location>
        <begin position="215"/>
        <end position="228"/>
    </location>
</feature>
<feature type="compositionally biased region" description="Acidic residues" evidence="4">
    <location>
        <begin position="229"/>
        <end position="238"/>
    </location>
</feature>
<dbReference type="InterPro" id="IPR037194">
    <property type="entry name" value="NS2_N"/>
</dbReference>
<protein>
    <recommendedName>
        <fullName evidence="2">Non-structural protein NS2</fullName>
    </recommendedName>
</protein>
<dbReference type="SUPFAM" id="SSF110132">
    <property type="entry name" value="BTV NS2-like ssRNA-binding domain"/>
    <property type="match status" value="1"/>
</dbReference>
<organism evidence="5 6">
    <name type="scientific">Wallal virus</name>
    <dbReference type="NCBI Taxonomy" id="40061"/>
    <lineage>
        <taxon>Viruses</taxon>
        <taxon>Riboviria</taxon>
        <taxon>Orthornavirae</taxon>
        <taxon>Duplornaviricota</taxon>
        <taxon>Resentoviricetes</taxon>
        <taxon>Reovirales</taxon>
        <taxon>Sedoreoviridae</taxon>
        <taxon>Orbivirus</taxon>
        <taxon>Orbivirus betamitchellense</taxon>
    </lineage>
</organism>
<dbReference type="Pfam" id="PF04514">
    <property type="entry name" value="BTV_NS2"/>
    <property type="match status" value="1"/>
</dbReference>
<dbReference type="InterPro" id="IPR007602">
    <property type="entry name" value="BTV_NS2"/>
</dbReference>
<dbReference type="GO" id="GO:0003723">
    <property type="term" value="F:RNA binding"/>
    <property type="evidence" value="ECO:0007669"/>
    <property type="project" value="UniProtKB-KW"/>
</dbReference>
<evidence type="ECO:0000313" key="5">
    <source>
        <dbReference type="EMBL" id="AIT55709.1"/>
    </source>
</evidence>
<evidence type="ECO:0000256" key="3">
    <source>
        <dbReference type="ARBA" id="ARBA00022884"/>
    </source>
</evidence>
<sequence length="341" mass="38666">MEQRTQLRRVFPKTVCVLDPKGETICGMIAKSQHKPYCLVKTGRVICLKAISQPPPKAYVLEVAKCGAYRLIDGQDQISIMLSKDCVEMTSERWEEWQYEMVSIKPMVVSLQLEHGVVDAELKYGKGFGSVEPYKKNELERGEVPTLPGVQQSAVGLRELRTKLKKGREEKVQGKSVELPTMKKVNVQAEQSFEWSAVREKVVEMEEEIKDWAEHVSSEEEINDKQQTDEEEVVNDDDDEAAEEGLVKVDSFITGDYVNYVSGMSKKKDERLSGLSLSFPKIEGEFEKVLCIKKTEQTGFPVFEVDQATKTFRFRMIGKCDKVFVVKRSMSMVYLPAGGPL</sequence>
<feature type="region of interest" description="Disordered" evidence="4">
    <location>
        <begin position="215"/>
        <end position="238"/>
    </location>
</feature>
<keyword evidence="3" id="KW-0694">RNA-binding</keyword>
<proteinExistence type="predicted"/>
<dbReference type="Proteomes" id="UP000144876">
    <property type="component" value="Genome"/>
</dbReference>
<evidence type="ECO:0000313" key="6">
    <source>
        <dbReference type="Proteomes" id="UP000144876"/>
    </source>
</evidence>
<accession>A0A097I4E0</accession>
<reference evidence="5 6" key="1">
    <citation type="journal article" date="2014" name="PLoS ONE">
        <title>Full genome characterization of the culicoides-borne marsupial orbiviruses: wallal virus, mudjinbarry virus and warrego viruses.</title>
        <authorList>
            <person name="Belaganahalli M.N."/>
            <person name="Maan S."/>
            <person name="Maan N.S."/>
            <person name="Pritchard I."/>
            <person name="Kirkland P.D."/>
            <person name="Brownlie J."/>
            <person name="Attoui H."/>
            <person name="Mertens P.P."/>
        </authorList>
    </citation>
    <scope>NUCLEOTIDE SEQUENCE [LARGE SCALE GENOMIC DNA]</scope>
    <source>
        <strain evidence="5">AUS1978/09</strain>
    </source>
</reference>
<evidence type="ECO:0000256" key="4">
    <source>
        <dbReference type="SAM" id="MobiDB-lite"/>
    </source>
</evidence>
<dbReference type="EMBL" id="KJ495752">
    <property type="protein sequence ID" value="AIT55709.1"/>
    <property type="molecule type" value="Genomic_RNA"/>
</dbReference>